<reference evidence="1" key="1">
    <citation type="submission" date="2014-11" db="EMBL/GenBank/DDBJ databases">
        <authorList>
            <person name="Amaro Gonzalez C."/>
        </authorList>
    </citation>
    <scope>NUCLEOTIDE SEQUENCE</scope>
</reference>
<accession>A0A0E9WX73</accession>
<name>A0A0E9WX73_ANGAN</name>
<protein>
    <submittedName>
        <fullName evidence="1">Uncharacterized protein</fullName>
    </submittedName>
</protein>
<evidence type="ECO:0000313" key="1">
    <source>
        <dbReference type="EMBL" id="JAH95092.1"/>
    </source>
</evidence>
<dbReference type="AlphaFoldDB" id="A0A0E9WX73"/>
<dbReference type="EMBL" id="GBXM01013485">
    <property type="protein sequence ID" value="JAH95092.1"/>
    <property type="molecule type" value="Transcribed_RNA"/>
</dbReference>
<proteinExistence type="predicted"/>
<sequence>MVEKERLYTKVFSRISCYQCNFRHRHCDRCEKITSVYSSAPPTPTSFV</sequence>
<organism evidence="1">
    <name type="scientific">Anguilla anguilla</name>
    <name type="common">European freshwater eel</name>
    <name type="synonym">Muraena anguilla</name>
    <dbReference type="NCBI Taxonomy" id="7936"/>
    <lineage>
        <taxon>Eukaryota</taxon>
        <taxon>Metazoa</taxon>
        <taxon>Chordata</taxon>
        <taxon>Craniata</taxon>
        <taxon>Vertebrata</taxon>
        <taxon>Euteleostomi</taxon>
        <taxon>Actinopterygii</taxon>
        <taxon>Neopterygii</taxon>
        <taxon>Teleostei</taxon>
        <taxon>Anguilliformes</taxon>
        <taxon>Anguillidae</taxon>
        <taxon>Anguilla</taxon>
    </lineage>
</organism>
<reference evidence="1" key="2">
    <citation type="journal article" date="2015" name="Fish Shellfish Immunol.">
        <title>Early steps in the European eel (Anguilla anguilla)-Vibrio vulnificus interaction in the gills: Role of the RtxA13 toxin.</title>
        <authorList>
            <person name="Callol A."/>
            <person name="Pajuelo D."/>
            <person name="Ebbesson L."/>
            <person name="Teles M."/>
            <person name="MacKenzie S."/>
            <person name="Amaro C."/>
        </authorList>
    </citation>
    <scope>NUCLEOTIDE SEQUENCE</scope>
</reference>